<gene>
    <name evidence="1" type="ORF">AMTR_s00052p00181810</name>
</gene>
<reference evidence="2" key="1">
    <citation type="journal article" date="2013" name="Science">
        <title>The Amborella genome and the evolution of flowering plants.</title>
        <authorList>
            <consortium name="Amborella Genome Project"/>
        </authorList>
    </citation>
    <scope>NUCLEOTIDE SEQUENCE [LARGE SCALE GENOMIC DNA]</scope>
</reference>
<dbReference type="HOGENOM" id="CLU_2999144_0_0_1"/>
<proteinExistence type="predicted"/>
<dbReference type="EMBL" id="KI392446">
    <property type="protein sequence ID" value="ERN16442.1"/>
    <property type="molecule type" value="Genomic_DNA"/>
</dbReference>
<sequence length="57" mass="6357">MNCSVFQSDIRTLKKPADGAKDVSYSLAEMFGIPDEYDAMAFKKHAMDKGSSQILLR</sequence>
<evidence type="ECO:0000313" key="1">
    <source>
        <dbReference type="EMBL" id="ERN16442.1"/>
    </source>
</evidence>
<keyword evidence="2" id="KW-1185">Reference proteome</keyword>
<organism evidence="1 2">
    <name type="scientific">Amborella trichopoda</name>
    <dbReference type="NCBI Taxonomy" id="13333"/>
    <lineage>
        <taxon>Eukaryota</taxon>
        <taxon>Viridiplantae</taxon>
        <taxon>Streptophyta</taxon>
        <taxon>Embryophyta</taxon>
        <taxon>Tracheophyta</taxon>
        <taxon>Spermatophyta</taxon>
        <taxon>Magnoliopsida</taxon>
        <taxon>Amborellales</taxon>
        <taxon>Amborellaceae</taxon>
        <taxon>Amborella</taxon>
    </lineage>
</organism>
<dbReference type="Gramene" id="ERN16442">
    <property type="protein sequence ID" value="ERN16442"/>
    <property type="gene ID" value="AMTR_s00052p00181810"/>
</dbReference>
<protein>
    <submittedName>
        <fullName evidence="1">Uncharacterized protein</fullName>
    </submittedName>
</protein>
<evidence type="ECO:0000313" key="2">
    <source>
        <dbReference type="Proteomes" id="UP000017836"/>
    </source>
</evidence>
<dbReference type="AlphaFoldDB" id="U5D4U4"/>
<name>U5D4U4_AMBTC</name>
<accession>U5D4U4</accession>
<dbReference type="Proteomes" id="UP000017836">
    <property type="component" value="Unassembled WGS sequence"/>
</dbReference>